<keyword evidence="2" id="KW-0677">Repeat</keyword>
<dbReference type="InterPro" id="IPR001680">
    <property type="entry name" value="WD40_rpt"/>
</dbReference>
<feature type="region of interest" description="Disordered" evidence="3">
    <location>
        <begin position="91"/>
        <end position="171"/>
    </location>
</feature>
<dbReference type="EMBL" id="MU006220">
    <property type="protein sequence ID" value="KAF2829795.1"/>
    <property type="molecule type" value="Genomic_DNA"/>
</dbReference>
<feature type="compositionally biased region" description="Low complexity" evidence="3">
    <location>
        <begin position="1"/>
        <end position="18"/>
    </location>
</feature>
<dbReference type="Gene3D" id="2.130.10.10">
    <property type="entry name" value="YVTN repeat-like/Quinoprotein amine dehydrogenase"/>
    <property type="match status" value="1"/>
</dbReference>
<evidence type="ECO:0000313" key="4">
    <source>
        <dbReference type="EMBL" id="KAF2829795.1"/>
    </source>
</evidence>
<feature type="region of interest" description="Disordered" evidence="3">
    <location>
        <begin position="230"/>
        <end position="252"/>
    </location>
</feature>
<dbReference type="Pfam" id="PF00400">
    <property type="entry name" value="WD40"/>
    <property type="match status" value="1"/>
</dbReference>
<protein>
    <submittedName>
        <fullName evidence="4">WD40 repeat-like protein</fullName>
    </submittedName>
</protein>
<organism evidence="4 5">
    <name type="scientific">Ophiobolus disseminans</name>
    <dbReference type="NCBI Taxonomy" id="1469910"/>
    <lineage>
        <taxon>Eukaryota</taxon>
        <taxon>Fungi</taxon>
        <taxon>Dikarya</taxon>
        <taxon>Ascomycota</taxon>
        <taxon>Pezizomycotina</taxon>
        <taxon>Dothideomycetes</taxon>
        <taxon>Pleosporomycetidae</taxon>
        <taxon>Pleosporales</taxon>
        <taxon>Pleosporineae</taxon>
        <taxon>Phaeosphaeriaceae</taxon>
        <taxon>Ophiobolus</taxon>
    </lineage>
</organism>
<dbReference type="SMART" id="SM00320">
    <property type="entry name" value="WD40"/>
    <property type="match status" value="3"/>
</dbReference>
<keyword evidence="1" id="KW-0853">WD repeat</keyword>
<evidence type="ECO:0000313" key="5">
    <source>
        <dbReference type="Proteomes" id="UP000799424"/>
    </source>
</evidence>
<dbReference type="InterPro" id="IPR033010">
    <property type="entry name" value="Cdc20/Fizzy"/>
</dbReference>
<dbReference type="GO" id="GO:0031145">
    <property type="term" value="P:anaphase-promoting complex-dependent catabolic process"/>
    <property type="evidence" value="ECO:0007669"/>
    <property type="project" value="TreeGrafter"/>
</dbReference>
<dbReference type="InterPro" id="IPR036322">
    <property type="entry name" value="WD40_repeat_dom_sf"/>
</dbReference>
<feature type="compositionally biased region" description="Basic and acidic residues" evidence="3">
    <location>
        <begin position="135"/>
        <end position="149"/>
    </location>
</feature>
<reference evidence="4" key="1">
    <citation type="journal article" date="2020" name="Stud. Mycol.">
        <title>101 Dothideomycetes genomes: a test case for predicting lifestyles and emergence of pathogens.</title>
        <authorList>
            <person name="Haridas S."/>
            <person name="Albert R."/>
            <person name="Binder M."/>
            <person name="Bloem J."/>
            <person name="Labutti K."/>
            <person name="Salamov A."/>
            <person name="Andreopoulos B."/>
            <person name="Baker S."/>
            <person name="Barry K."/>
            <person name="Bills G."/>
            <person name="Bluhm B."/>
            <person name="Cannon C."/>
            <person name="Castanera R."/>
            <person name="Culley D."/>
            <person name="Daum C."/>
            <person name="Ezra D."/>
            <person name="Gonzalez J."/>
            <person name="Henrissat B."/>
            <person name="Kuo A."/>
            <person name="Liang C."/>
            <person name="Lipzen A."/>
            <person name="Lutzoni F."/>
            <person name="Magnuson J."/>
            <person name="Mondo S."/>
            <person name="Nolan M."/>
            <person name="Ohm R."/>
            <person name="Pangilinan J."/>
            <person name="Park H.-J."/>
            <person name="Ramirez L."/>
            <person name="Alfaro M."/>
            <person name="Sun H."/>
            <person name="Tritt A."/>
            <person name="Yoshinaga Y."/>
            <person name="Zwiers L.-H."/>
            <person name="Turgeon B."/>
            <person name="Goodwin S."/>
            <person name="Spatafora J."/>
            <person name="Crous P."/>
            <person name="Grigoriev I."/>
        </authorList>
    </citation>
    <scope>NUCLEOTIDE SEQUENCE</scope>
    <source>
        <strain evidence="4">CBS 113818</strain>
    </source>
</reference>
<keyword evidence="5" id="KW-1185">Reference proteome</keyword>
<gene>
    <name evidence="4" type="ORF">CC86DRAFT_344467</name>
</gene>
<accession>A0A6A7AB27</accession>
<sequence length="891" mass="96402">MSGTDDSTSSCQPSCSTPPLSPTKTVSTDGWLSPRTPASPRKARRCRFTRAADSDADQTLFTPPATPASPTKSKSPCLLDILAVPEVLHATGHVTPPHSDDDSPVKQNTPTHPNRRLWPGSTTLARLHAPSTPDADDHSEHSVHSRADTGDTLPPNEAMQGTRRGSHRSVSDSLLELPDVRSCDAPCTSYTTITDFENPIPVSPTSTNSAEHGTSPPELQPLLVRCSSSPLRPSQWATRGGSLRTPRKGQVSTPDRFIACRRPPAVTRESFELNKPAERSEGHQTGRGIRPYADPFSRRLRRSGRLNDELRGLREAHSMMIGRASAHRRNADLAYRRNSFTSGTRQVSAGAVWNVGGPSAVGDTVIGVSTGRGSMLGSGTNAPLYTSSFLNRADPEAELEAYERRLALALDVDRGDRILQHAQKSPLHNGHDGPTTQAKHTWRDSAWIKDVLDAPQLRDDYYCTLLAYSYTAKCLAVGLGNFVHLWSKKSGVDTPESLNAAPTSVVMDIQHVTSLNFSSTQGEQAILAVGRADGRISLWSPFDSEPRFDATQPKPVSCVSWRPTVVQRPSLRDRAITVSTEELLIGDEVGHIYFYSIEWPSEMQSALFGWNGAMTLLARLTIHTQQICGLAWAADGELFASGGNDNNCFLFETKKVLRPNNDGENTLATLDVREGPGGESIYTVTNRSSPVLQLPHTAARHKWTLNAAVKAMAFCPWQRGLVAIGGGSNDRCIHFYHTRSGTCLATIDCAAQVTGLVWSQTRREIAATFGFTQPEHPYRVAVFAWPSCEQVVAVPWWDENRALCAIAYPGGPNGGPPTDVDRDGGESRGVEDGCIVVATSDMAIRFHEIWSDKRGSAAAGGLMGSGTAGLLGGSDILEGLHGIAREGAVIR</sequence>
<name>A0A6A7AB27_9PLEO</name>
<dbReference type="Proteomes" id="UP000799424">
    <property type="component" value="Unassembled WGS sequence"/>
</dbReference>
<evidence type="ECO:0000256" key="3">
    <source>
        <dbReference type="SAM" id="MobiDB-lite"/>
    </source>
</evidence>
<dbReference type="GO" id="GO:1905786">
    <property type="term" value="P:positive regulation of anaphase-promoting complex-dependent catabolic process"/>
    <property type="evidence" value="ECO:0007669"/>
    <property type="project" value="TreeGrafter"/>
</dbReference>
<dbReference type="SUPFAM" id="SSF50978">
    <property type="entry name" value="WD40 repeat-like"/>
    <property type="match status" value="1"/>
</dbReference>
<dbReference type="PANTHER" id="PTHR19918">
    <property type="entry name" value="CELL DIVISION CYCLE 20 CDC20 FIZZY -RELATED"/>
    <property type="match status" value="1"/>
</dbReference>
<dbReference type="GO" id="GO:0005680">
    <property type="term" value="C:anaphase-promoting complex"/>
    <property type="evidence" value="ECO:0007669"/>
    <property type="project" value="TreeGrafter"/>
</dbReference>
<dbReference type="PANTHER" id="PTHR19918:SF5">
    <property type="entry name" value="MEIOSIS-SPECIFIC APC_C ACTIVATOR PROTEIN AMA1"/>
    <property type="match status" value="1"/>
</dbReference>
<dbReference type="AlphaFoldDB" id="A0A6A7AB27"/>
<proteinExistence type="predicted"/>
<evidence type="ECO:0000256" key="1">
    <source>
        <dbReference type="ARBA" id="ARBA00022574"/>
    </source>
</evidence>
<evidence type="ECO:0000256" key="2">
    <source>
        <dbReference type="ARBA" id="ARBA00022737"/>
    </source>
</evidence>
<dbReference type="InterPro" id="IPR015943">
    <property type="entry name" value="WD40/YVTN_repeat-like_dom_sf"/>
</dbReference>
<feature type="region of interest" description="Disordered" evidence="3">
    <location>
        <begin position="1"/>
        <end position="77"/>
    </location>
</feature>
<dbReference type="GO" id="GO:1990757">
    <property type="term" value="F:ubiquitin ligase activator activity"/>
    <property type="evidence" value="ECO:0007669"/>
    <property type="project" value="TreeGrafter"/>
</dbReference>
<dbReference type="GO" id="GO:0010997">
    <property type="term" value="F:anaphase-promoting complex binding"/>
    <property type="evidence" value="ECO:0007669"/>
    <property type="project" value="InterPro"/>
</dbReference>
<dbReference type="OrthoDB" id="10263272at2759"/>